<dbReference type="Proteomes" id="UP000292957">
    <property type="component" value="Unassembled WGS sequence"/>
</dbReference>
<dbReference type="OrthoDB" id="2756232at2759"/>
<sequence>MHTIAVYDSPEGSQNCRPTIHNMHSPPTHVEGSTFKTVAISEDAFACILQDNARVKEYRNNPEAQHKPLLPPAGVETMYLFHIPTSPIRWLYSRHLSSFHSVQILFRDSHLYILGRMQSTYVLCQYWFSPDILIHCVDDTVDHDEPLAQYESPPLPDPNILWGSCDREEVYLDLSSLASIFAVREWFPAGRHVRFPLQGQASAIVPLVPETHLRDEADFHPRWLGRDQALMFYQDDDLEVPRHLVRLSFSNSDDSKNPSSGSGANPSSIVCREALSWLPPLEECQLGSMLRPDVLTVDEKSGRICFMLLDGKGVILSRSSD</sequence>
<protein>
    <submittedName>
        <fullName evidence="1">Uncharacterized protein</fullName>
    </submittedName>
</protein>
<evidence type="ECO:0000313" key="1">
    <source>
        <dbReference type="EMBL" id="TBU26255.1"/>
    </source>
</evidence>
<name>A0A4Q9MFX1_9APHY</name>
<reference evidence="1" key="1">
    <citation type="submission" date="2019-01" db="EMBL/GenBank/DDBJ databases">
        <title>Draft genome sequences of three monokaryotic isolates of the white-rot basidiomycete fungus Dichomitus squalens.</title>
        <authorList>
            <consortium name="DOE Joint Genome Institute"/>
            <person name="Lopez S.C."/>
            <person name="Andreopoulos B."/>
            <person name="Pangilinan J."/>
            <person name="Lipzen A."/>
            <person name="Riley R."/>
            <person name="Ahrendt S."/>
            <person name="Ng V."/>
            <person name="Barry K."/>
            <person name="Daum C."/>
            <person name="Grigoriev I.V."/>
            <person name="Hilden K.S."/>
            <person name="Makela M.R."/>
            <person name="de Vries R.P."/>
        </authorList>
    </citation>
    <scope>NUCLEOTIDE SEQUENCE [LARGE SCALE GENOMIC DNA]</scope>
    <source>
        <strain evidence="1">OM18370.1</strain>
    </source>
</reference>
<organism evidence="1">
    <name type="scientific">Dichomitus squalens</name>
    <dbReference type="NCBI Taxonomy" id="114155"/>
    <lineage>
        <taxon>Eukaryota</taxon>
        <taxon>Fungi</taxon>
        <taxon>Dikarya</taxon>
        <taxon>Basidiomycota</taxon>
        <taxon>Agaricomycotina</taxon>
        <taxon>Agaricomycetes</taxon>
        <taxon>Polyporales</taxon>
        <taxon>Polyporaceae</taxon>
        <taxon>Dichomitus</taxon>
    </lineage>
</organism>
<gene>
    <name evidence="1" type="ORF">BD311DRAFT_452873</name>
</gene>
<proteinExistence type="predicted"/>
<dbReference type="AlphaFoldDB" id="A0A4Q9MFX1"/>
<accession>A0A4Q9MFX1</accession>
<dbReference type="EMBL" id="ML143448">
    <property type="protein sequence ID" value="TBU26255.1"/>
    <property type="molecule type" value="Genomic_DNA"/>
</dbReference>